<reference evidence="2" key="1">
    <citation type="submission" date="2017-05" db="UniProtKB">
        <authorList>
            <consortium name="EnsemblMetazoa"/>
        </authorList>
    </citation>
    <scope>IDENTIFICATION</scope>
</reference>
<dbReference type="EnsemblMetazoa" id="Aqu2.1.38604_001">
    <property type="protein sequence ID" value="Aqu2.1.38604_001"/>
    <property type="gene ID" value="Aqu2.1.38604"/>
</dbReference>
<dbReference type="AlphaFoldDB" id="A0A1X7VFS5"/>
<accession>A0A1X7VFS5</accession>
<evidence type="ECO:0000313" key="2">
    <source>
        <dbReference type="EnsemblMetazoa" id="Aqu2.1.38604_001"/>
    </source>
</evidence>
<evidence type="ECO:0000256" key="1">
    <source>
        <dbReference type="SAM" id="MobiDB-lite"/>
    </source>
</evidence>
<protein>
    <submittedName>
        <fullName evidence="2">Uncharacterized protein</fullName>
    </submittedName>
</protein>
<name>A0A1X7VFS5_AMPQE</name>
<proteinExistence type="predicted"/>
<feature type="compositionally biased region" description="Basic and acidic residues" evidence="1">
    <location>
        <begin position="139"/>
        <end position="149"/>
    </location>
</feature>
<sequence>MSSSETGTVVSSVELPDEKPKAKGAVLFTGPDGIGDYKVNVQDHFYVGHGAMSSEATSNTTYLCRASTDTPHPPPKSLRVGEVGWGVPGNADYSLLKTGNQIILKEFRGRTEERYTHRFQEPYYPPPSASMHPQAQDLESVKQKEDLKKHTEMDKMIEILIKKKYR</sequence>
<dbReference type="eggNOG" id="ENOG502S3MZ">
    <property type="taxonomic scope" value="Eukaryota"/>
</dbReference>
<feature type="region of interest" description="Disordered" evidence="1">
    <location>
        <begin position="122"/>
        <end position="149"/>
    </location>
</feature>
<organism evidence="2">
    <name type="scientific">Amphimedon queenslandica</name>
    <name type="common">Sponge</name>
    <dbReference type="NCBI Taxonomy" id="400682"/>
    <lineage>
        <taxon>Eukaryota</taxon>
        <taxon>Metazoa</taxon>
        <taxon>Porifera</taxon>
        <taxon>Demospongiae</taxon>
        <taxon>Heteroscleromorpha</taxon>
        <taxon>Haplosclerida</taxon>
        <taxon>Niphatidae</taxon>
        <taxon>Amphimedon</taxon>
    </lineage>
</organism>
<dbReference type="Pfam" id="PF15123">
    <property type="entry name" value="DUF4562"/>
    <property type="match status" value="1"/>
</dbReference>
<dbReference type="PANTHER" id="PTHR34833">
    <property type="entry name" value="GENE, 17359-RELATED"/>
    <property type="match status" value="1"/>
</dbReference>
<dbReference type="PANTHER" id="PTHR34833:SF1">
    <property type="entry name" value="GENE, 17359-RELATED"/>
    <property type="match status" value="1"/>
</dbReference>
<dbReference type="OrthoDB" id="6140842at2759"/>
<dbReference type="InParanoid" id="A0A1X7VFS5"/>
<dbReference type="InterPro" id="IPR027814">
    <property type="entry name" value="DUF4562"/>
</dbReference>